<comment type="caution">
    <text evidence="2">The sequence shown here is derived from an EMBL/GenBank/DDBJ whole genome shotgun (WGS) entry which is preliminary data.</text>
</comment>
<name>A0A1N7SVH4_9BURK</name>
<reference evidence="2" key="1">
    <citation type="submission" date="2016-12" db="EMBL/GenBank/DDBJ databases">
        <authorList>
            <person name="Moulin L."/>
        </authorList>
    </citation>
    <scope>NUCLEOTIDE SEQUENCE [LARGE SCALE GENOMIC DNA]</scope>
    <source>
        <strain evidence="2">STM 7183</strain>
    </source>
</reference>
<dbReference type="RefSeq" id="WP_087739832.1">
    <property type="nucleotide sequence ID" value="NZ_CYGY02000115.1"/>
</dbReference>
<dbReference type="InterPro" id="IPR029063">
    <property type="entry name" value="SAM-dependent_MTases_sf"/>
</dbReference>
<keyword evidence="2" id="KW-0808">Transferase</keyword>
<dbReference type="AlphaFoldDB" id="A0A1N7SVH4"/>
<dbReference type="Proteomes" id="UP000195569">
    <property type="component" value="Unassembled WGS sequence"/>
</dbReference>
<keyword evidence="3" id="KW-1185">Reference proteome</keyword>
<dbReference type="Pfam" id="PF06634">
    <property type="entry name" value="DUF1156"/>
    <property type="match status" value="1"/>
</dbReference>
<gene>
    <name evidence="2" type="ORF">BN2476_1150057</name>
</gene>
<dbReference type="Gene3D" id="3.40.50.150">
    <property type="entry name" value="Vaccinia Virus protein VP39"/>
    <property type="match status" value="1"/>
</dbReference>
<dbReference type="InterPro" id="IPR049953">
    <property type="entry name" value="Antiphage_assoc"/>
</dbReference>
<proteinExistence type="predicted"/>
<dbReference type="NCBIfam" id="NF042963">
    <property type="entry name" value="DUF1156_antiphage"/>
    <property type="match status" value="1"/>
</dbReference>
<dbReference type="OrthoDB" id="3197274at2"/>
<evidence type="ECO:0000259" key="1">
    <source>
        <dbReference type="Pfam" id="PF06634"/>
    </source>
</evidence>
<accession>A0A1N7SVH4</accession>
<dbReference type="GO" id="GO:0008168">
    <property type="term" value="F:methyltransferase activity"/>
    <property type="evidence" value="ECO:0007669"/>
    <property type="project" value="UniProtKB-KW"/>
</dbReference>
<sequence>MSTPSFIEQQFPVARVSAESYKERMAGAGSSQTLTGVGKWWGRKPLVLVRACLIGLLMPVSADPKRDREIFLKIMTMDEAGLWQRKNKAIDQETLEALLTEDEIKTWLRDENGHPKPRWGAGLTLQDRELVQRRAFDRLNYDEKLDYCLRPEQIEGPSPEAWEEINTHLGTTAKNLVQLVQQLGVRRFGHIARIGDPVCGGGSIPFEAARIGCASYASDLSPVAALLTWGALHLVGGDVKTRKRVREIQQAAYDATRKEIDGLGLESNDKGWRHEQLYYVVEAKSPATGLWVPLAPSWVISEKYKVCAVIRKNVDKGNYDIDIVTDADATTMTNAKKGTVQRGRLVCPETGNSYAIADLRGDRRVNGETVYGLRLWESSDLVPRPDDVFQERLYCVRWAVPDGDRIYSAPDAADLAREAKALALMKHYIADWQVKGYIPSRSIPRGGDKTEEPVRTRGWTHWHHLFTPRQLFMLGSFVKNAVEPDPTDALRVGAAAVAVGAALERLSRLCGIDSHISKGPGSTMNVFFNQALNTQMTFGSRRLGGIKRCLCGELTEAPIANAGSLVKLMDAREVSTESDIWFTDPPYADAINYHELTDYFLAWYEHLLPTAFTDWRFQNVVVLSVQGSGDDFKRSMVDIYARLARQMPDNGLQLVQFTHQNPAVWGDLGMILWASGLKVTAAWTISTETATGGIKRGNYVQGTVNLVLRKRTEQRSAWLDEIYPLIEDEVKLQLDSMTTLDDQSEPNFGDTDYQLAAYAAALRVLTQFADIEGMDIRHELFRERTGTEKSEFEKVIDRAVEIAANYLIPRGFDEFHWKSLSAAERLYLKGLELERHREARAGAYMELAKGFGVREYTHFYERSEANAVRFKTASEFKRQQLEGEDFASSLTRHVLFGIYETVREENARAGLDYLKTDGAVDYWGKRKTILALLAYLKPLAHIGHMPHWHEDAEAAERLAGAVENDH</sequence>
<feature type="domain" description="DUF1156" evidence="1">
    <location>
        <begin position="10"/>
        <end position="74"/>
    </location>
</feature>
<evidence type="ECO:0000313" key="2">
    <source>
        <dbReference type="EMBL" id="SIT51343.1"/>
    </source>
</evidence>
<protein>
    <submittedName>
        <fullName evidence="2">DNA methylase</fullName>
    </submittedName>
</protein>
<evidence type="ECO:0000313" key="3">
    <source>
        <dbReference type="Proteomes" id="UP000195569"/>
    </source>
</evidence>
<keyword evidence="2" id="KW-0489">Methyltransferase</keyword>
<organism evidence="2 3">
    <name type="scientific">Paraburkholderia piptadeniae</name>
    <dbReference type="NCBI Taxonomy" id="1701573"/>
    <lineage>
        <taxon>Bacteria</taxon>
        <taxon>Pseudomonadati</taxon>
        <taxon>Pseudomonadota</taxon>
        <taxon>Betaproteobacteria</taxon>
        <taxon>Burkholderiales</taxon>
        <taxon>Burkholderiaceae</taxon>
        <taxon>Paraburkholderia</taxon>
    </lineage>
</organism>
<dbReference type="EMBL" id="CYGY02000115">
    <property type="protein sequence ID" value="SIT51343.1"/>
    <property type="molecule type" value="Genomic_DNA"/>
</dbReference>
<dbReference type="GO" id="GO:0032259">
    <property type="term" value="P:methylation"/>
    <property type="evidence" value="ECO:0007669"/>
    <property type="project" value="UniProtKB-KW"/>
</dbReference>
<dbReference type="InterPro" id="IPR009537">
    <property type="entry name" value="DUF1156"/>
</dbReference>